<evidence type="ECO:0000313" key="5">
    <source>
        <dbReference type="Proteomes" id="UP000464374"/>
    </source>
</evidence>
<feature type="binding site" evidence="2">
    <location>
        <position position="61"/>
    </location>
    <ligand>
        <name>ATP</name>
        <dbReference type="ChEBI" id="CHEBI:30616"/>
    </ligand>
</feature>
<feature type="domain" description="tRNA(Ile)-lysidine/2-thiocytidine synthase N-terminal" evidence="3">
    <location>
        <begin position="26"/>
        <end position="170"/>
    </location>
</feature>
<proteinExistence type="predicted"/>
<dbReference type="EMBL" id="CP048020">
    <property type="protein sequence ID" value="QHX42331.1"/>
    <property type="molecule type" value="Genomic_DNA"/>
</dbReference>
<evidence type="ECO:0000256" key="1">
    <source>
        <dbReference type="ARBA" id="ARBA00022679"/>
    </source>
</evidence>
<feature type="binding site" evidence="2">
    <location>
        <position position="35"/>
    </location>
    <ligand>
        <name>ATP</name>
        <dbReference type="ChEBI" id="CHEBI:30616"/>
    </ligand>
</feature>
<accession>A0A6P1XY60</accession>
<sequence>MANPKLFRTIDKAVSEYNMIEEDDRILIAASGGKDSTALAEYFAARLHRRHPVFEAAALHIATDIGSAFAPELAERFKNWGIELNIKTISVLERLKTGKKMNCWWCSSQRRLELSKYAQEHGFNKIALGHHLDDILETALMNALTKGELAAMPPVLKFDKFPLTFIRPLCLADIPMIIRHAEMQGYISSTCTCSYQDNSGRKTARSRLDKLTDGNYELKRKLFDALRNVNTAYLP</sequence>
<keyword evidence="2" id="KW-0547">Nucleotide-binding</keyword>
<dbReference type="Proteomes" id="UP000464374">
    <property type="component" value="Chromosome"/>
</dbReference>
<dbReference type="AlphaFoldDB" id="A0A6P1XY60"/>
<dbReference type="PANTHER" id="PTHR43686:SF1">
    <property type="entry name" value="AMINOTRAN_5 DOMAIN-CONTAINING PROTEIN"/>
    <property type="match status" value="1"/>
</dbReference>
<dbReference type="GO" id="GO:0005524">
    <property type="term" value="F:ATP binding"/>
    <property type="evidence" value="ECO:0007669"/>
    <property type="project" value="UniProtKB-KW"/>
</dbReference>
<evidence type="ECO:0000313" key="4">
    <source>
        <dbReference type="EMBL" id="QHX42331.1"/>
    </source>
</evidence>
<dbReference type="KEGG" id="trz:GWP43_01460"/>
<dbReference type="SUPFAM" id="SSF52402">
    <property type="entry name" value="Adenine nucleotide alpha hydrolases-like"/>
    <property type="match status" value="1"/>
</dbReference>
<dbReference type="GO" id="GO:0016740">
    <property type="term" value="F:transferase activity"/>
    <property type="evidence" value="ECO:0007669"/>
    <property type="project" value="UniProtKB-KW"/>
</dbReference>
<dbReference type="InterPro" id="IPR011063">
    <property type="entry name" value="TilS/TtcA_N"/>
</dbReference>
<dbReference type="RefSeq" id="WP_162662142.1">
    <property type="nucleotide sequence ID" value="NZ_CP048020.1"/>
</dbReference>
<organism evidence="4 5">
    <name type="scientific">Treponema vincentii</name>
    <dbReference type="NCBI Taxonomy" id="69710"/>
    <lineage>
        <taxon>Bacteria</taxon>
        <taxon>Pseudomonadati</taxon>
        <taxon>Spirochaetota</taxon>
        <taxon>Spirochaetia</taxon>
        <taxon>Spirochaetales</taxon>
        <taxon>Treponemataceae</taxon>
        <taxon>Treponema</taxon>
    </lineage>
</organism>
<dbReference type="PANTHER" id="PTHR43686">
    <property type="entry name" value="SULFURTRANSFERASE-RELATED"/>
    <property type="match status" value="1"/>
</dbReference>
<keyword evidence="1" id="KW-0808">Transferase</keyword>
<feature type="binding site" evidence="2">
    <location>
        <position position="134"/>
    </location>
    <ligand>
        <name>ATP</name>
        <dbReference type="ChEBI" id="CHEBI:30616"/>
    </ligand>
</feature>
<evidence type="ECO:0000259" key="3">
    <source>
        <dbReference type="Pfam" id="PF01171"/>
    </source>
</evidence>
<name>A0A6P1XY60_9SPIR</name>
<dbReference type="InterPro" id="IPR014729">
    <property type="entry name" value="Rossmann-like_a/b/a_fold"/>
</dbReference>
<dbReference type="InterPro" id="IPR035107">
    <property type="entry name" value="tRNA_thiolation_TtcA_Ctu1"/>
</dbReference>
<keyword evidence="2" id="KW-0067">ATP-binding</keyword>
<feature type="binding site" evidence="2">
    <location>
        <begin position="29"/>
        <end position="31"/>
    </location>
    <ligand>
        <name>ATP</name>
        <dbReference type="ChEBI" id="CHEBI:30616"/>
    </ligand>
</feature>
<protein>
    <submittedName>
        <fullName evidence="4">tRNA 2-thiocytidine biosynthesis protein TtcA</fullName>
    </submittedName>
</protein>
<dbReference type="GO" id="GO:0008033">
    <property type="term" value="P:tRNA processing"/>
    <property type="evidence" value="ECO:0007669"/>
    <property type="project" value="InterPro"/>
</dbReference>
<gene>
    <name evidence="4" type="ORF">GWP43_01460</name>
</gene>
<reference evidence="4 5" key="1">
    <citation type="submission" date="2020-01" db="EMBL/GenBank/DDBJ databases">
        <title>Complete genome sequence of a human oral phylogroup 1 Treponema sp. strain ATCC 700766, originally isolated from periodontitis dental plaque.</title>
        <authorList>
            <person name="Chan Y."/>
            <person name="Huo Y.-B."/>
            <person name="Yu X.-L."/>
            <person name="Zeng H."/>
            <person name="Leung W.-K."/>
            <person name="Watt R.M."/>
        </authorList>
    </citation>
    <scope>NUCLEOTIDE SEQUENCE [LARGE SCALE GENOMIC DNA]</scope>
    <source>
        <strain evidence="4 5">OMZ 804</strain>
    </source>
</reference>
<dbReference type="PIRSF" id="PIRSF004976">
    <property type="entry name" value="ATPase_YdaO"/>
    <property type="match status" value="1"/>
</dbReference>
<evidence type="ECO:0000256" key="2">
    <source>
        <dbReference type="PIRSR" id="PIRSR004976-51"/>
    </source>
</evidence>
<dbReference type="Pfam" id="PF01171">
    <property type="entry name" value="ATP_bind_3"/>
    <property type="match status" value="1"/>
</dbReference>
<dbReference type="Gene3D" id="3.40.50.620">
    <property type="entry name" value="HUPs"/>
    <property type="match status" value="1"/>
</dbReference>
<feature type="binding site" evidence="2">
    <location>
        <position position="129"/>
    </location>
    <ligand>
        <name>ATP</name>
        <dbReference type="ChEBI" id="CHEBI:30616"/>
    </ligand>
</feature>